<dbReference type="EC" id="2.1.1.6" evidence="1"/>
<evidence type="ECO:0000313" key="9">
    <source>
        <dbReference type="Proteomes" id="UP000751190"/>
    </source>
</evidence>
<organism evidence="8 9">
    <name type="scientific">Diacronema lutheri</name>
    <name type="common">Unicellular marine alga</name>
    <name type="synonym">Monochrysis lutheri</name>
    <dbReference type="NCBI Taxonomy" id="2081491"/>
    <lineage>
        <taxon>Eukaryota</taxon>
        <taxon>Haptista</taxon>
        <taxon>Haptophyta</taxon>
        <taxon>Pavlovophyceae</taxon>
        <taxon>Pavlovales</taxon>
        <taxon>Pavlovaceae</taxon>
        <taxon>Diacronema</taxon>
    </lineage>
</organism>
<protein>
    <recommendedName>
        <fullName evidence="1">catechol O-methyltransferase</fullName>
        <ecNumber evidence="1">2.1.1.6</ecNumber>
    </recommendedName>
</protein>
<comment type="similarity">
    <text evidence="6">Belongs to the class I-like SAM-binding methyltransferase superfamily. Cation-dependent O-methyltransferase family.</text>
</comment>
<dbReference type="InterPro" id="IPR002935">
    <property type="entry name" value="SAM_O-MeTrfase"/>
</dbReference>
<keyword evidence="5" id="KW-0128">Catecholamine metabolism</keyword>
<evidence type="ECO:0000256" key="7">
    <source>
        <dbReference type="SAM" id="MobiDB-lite"/>
    </source>
</evidence>
<name>A0A8J6C410_DIALT</name>
<evidence type="ECO:0000256" key="5">
    <source>
        <dbReference type="ARBA" id="ARBA00022939"/>
    </source>
</evidence>
<evidence type="ECO:0000256" key="1">
    <source>
        <dbReference type="ARBA" id="ARBA00012880"/>
    </source>
</evidence>
<keyword evidence="9" id="KW-1185">Reference proteome</keyword>
<evidence type="ECO:0000256" key="3">
    <source>
        <dbReference type="ARBA" id="ARBA00022679"/>
    </source>
</evidence>
<dbReference type="EMBL" id="JAGTXO010000060">
    <property type="protein sequence ID" value="KAG8457911.1"/>
    <property type="molecule type" value="Genomic_DNA"/>
</dbReference>
<dbReference type="OrthoDB" id="10251242at2759"/>
<dbReference type="GO" id="GO:0016206">
    <property type="term" value="F:catechol O-methyltransferase activity"/>
    <property type="evidence" value="ECO:0007669"/>
    <property type="project" value="UniProtKB-EC"/>
</dbReference>
<feature type="region of interest" description="Disordered" evidence="7">
    <location>
        <begin position="252"/>
        <end position="285"/>
    </location>
</feature>
<gene>
    <name evidence="8" type="ORF">KFE25_011977</name>
</gene>
<dbReference type="GO" id="GO:0032259">
    <property type="term" value="P:methylation"/>
    <property type="evidence" value="ECO:0007669"/>
    <property type="project" value="UniProtKB-KW"/>
</dbReference>
<proteinExistence type="inferred from homology"/>
<comment type="caution">
    <text evidence="8">The sequence shown here is derived from an EMBL/GenBank/DDBJ whole genome shotgun (WGS) entry which is preliminary data.</text>
</comment>
<reference evidence="8" key="1">
    <citation type="submission" date="2021-05" db="EMBL/GenBank/DDBJ databases">
        <title>The genome of the haptophyte Pavlova lutheri (Diacronema luteri, Pavlovales) - a model for lipid biosynthesis in eukaryotic algae.</title>
        <authorList>
            <person name="Hulatt C.J."/>
            <person name="Posewitz M.C."/>
        </authorList>
    </citation>
    <scope>NUCLEOTIDE SEQUENCE</scope>
    <source>
        <strain evidence="8">NIVA-4/92</strain>
    </source>
</reference>
<evidence type="ECO:0000256" key="2">
    <source>
        <dbReference type="ARBA" id="ARBA00022603"/>
    </source>
</evidence>
<dbReference type="PANTHER" id="PTHR43836:SF2">
    <property type="entry name" value="CATECHOL O-METHYLTRANSFERASE 1-RELATED"/>
    <property type="match status" value="1"/>
</dbReference>
<dbReference type="Gene3D" id="3.40.50.150">
    <property type="entry name" value="Vaccinia Virus protein VP39"/>
    <property type="match status" value="1"/>
</dbReference>
<dbReference type="GO" id="GO:0006584">
    <property type="term" value="P:catecholamine metabolic process"/>
    <property type="evidence" value="ECO:0007669"/>
    <property type="project" value="UniProtKB-KW"/>
</dbReference>
<accession>A0A8J6C410</accession>
<dbReference type="AlphaFoldDB" id="A0A8J6C410"/>
<sequence length="559" mass="55905">MHVVWLLAAGGGGSRVAARAASSCARPWLPRGASADAPVLLVGAAAADAAAARAAALSPAEPAELVALRAEAAAAMPSGAHMVSGAAQGRLLALFARLSGAPRILEVGTFVGYASVWLGKYGAPTGADAAGGGAELVTLERDERCAAIARRAFARAGLRVRGAPDAPAGAPAPAGRAVDLRLGLAAESIVELAAEARAAPEEARAPPFGLVFIDGDKKACARYLAALRAQDLLARGWVALVDNVVFRGHALAQPADGDGDGDGGGVLLEDADGDTSRLSPPGSRPASLAAALHECTAQLAADRSVETLLLPLRDGLLLCWQADEPLARVDGPLERARARRAAEPLRARAAGADDSPAVRVPISAALTAYAAQHTTGRAPDAAEEAAADAVGEAGGADEANRQRLLAAFAGRLALWLRPAAALASSPRLARALMAVCPATDVGAWPPPPPPAAAGAAGSRAREVELVVVDVGAHATPADARAALRPLAELGAPGGALGARALVLLAGVDVALDGEAGGASGGDDEQPRAGPRALGLDGWADEWLVLPLCGGVCLGWRGAI</sequence>
<evidence type="ECO:0000313" key="8">
    <source>
        <dbReference type="EMBL" id="KAG8457911.1"/>
    </source>
</evidence>
<dbReference type="Proteomes" id="UP000751190">
    <property type="component" value="Unassembled WGS sequence"/>
</dbReference>
<evidence type="ECO:0000256" key="4">
    <source>
        <dbReference type="ARBA" id="ARBA00022691"/>
    </source>
</evidence>
<keyword evidence="4" id="KW-0949">S-adenosyl-L-methionine</keyword>
<dbReference type="Pfam" id="PF01596">
    <property type="entry name" value="Methyltransf_3"/>
    <property type="match status" value="2"/>
</dbReference>
<keyword evidence="2" id="KW-0489">Methyltransferase</keyword>
<dbReference type="PANTHER" id="PTHR43836">
    <property type="entry name" value="CATECHOL O-METHYLTRANSFERASE 1-RELATED"/>
    <property type="match status" value="1"/>
</dbReference>
<keyword evidence="3" id="KW-0808">Transferase</keyword>
<dbReference type="InterPro" id="IPR029063">
    <property type="entry name" value="SAM-dependent_MTases_sf"/>
</dbReference>
<dbReference type="SUPFAM" id="SSF53335">
    <property type="entry name" value="S-adenosyl-L-methionine-dependent methyltransferases"/>
    <property type="match status" value="1"/>
</dbReference>
<evidence type="ECO:0000256" key="6">
    <source>
        <dbReference type="ARBA" id="ARBA00023453"/>
    </source>
</evidence>
<dbReference type="PROSITE" id="PS51682">
    <property type="entry name" value="SAM_OMT_I"/>
    <property type="match status" value="1"/>
</dbReference>